<dbReference type="InterPro" id="IPR000847">
    <property type="entry name" value="LysR_HTH_N"/>
</dbReference>
<keyword evidence="4" id="KW-0804">Transcription</keyword>
<feature type="domain" description="HTH lysR-type" evidence="5">
    <location>
        <begin position="1"/>
        <end position="58"/>
    </location>
</feature>
<dbReference type="SUPFAM" id="SSF46785">
    <property type="entry name" value="Winged helix' DNA-binding domain"/>
    <property type="match status" value="1"/>
</dbReference>
<dbReference type="Pfam" id="PF00126">
    <property type="entry name" value="HTH_1"/>
    <property type="match status" value="1"/>
</dbReference>
<dbReference type="Gene3D" id="3.40.190.10">
    <property type="entry name" value="Periplasmic binding protein-like II"/>
    <property type="match status" value="2"/>
</dbReference>
<dbReference type="Pfam" id="PF03466">
    <property type="entry name" value="LysR_substrate"/>
    <property type="match status" value="1"/>
</dbReference>
<keyword evidence="2" id="KW-0805">Transcription regulation</keyword>
<dbReference type="InterPro" id="IPR036390">
    <property type="entry name" value="WH_DNA-bd_sf"/>
</dbReference>
<organism evidence="6 7">
    <name type="scientific">Falsiruegeria litorea R37</name>
    <dbReference type="NCBI Taxonomy" id="1200284"/>
    <lineage>
        <taxon>Bacteria</taxon>
        <taxon>Pseudomonadati</taxon>
        <taxon>Pseudomonadota</taxon>
        <taxon>Alphaproteobacteria</taxon>
        <taxon>Rhodobacterales</taxon>
        <taxon>Roseobacteraceae</taxon>
        <taxon>Falsiruegeria</taxon>
    </lineage>
</organism>
<dbReference type="OrthoDB" id="9811588at2"/>
<keyword evidence="7" id="KW-1185">Reference proteome</keyword>
<dbReference type="PANTHER" id="PTHR30126">
    <property type="entry name" value="HTH-TYPE TRANSCRIPTIONAL REGULATOR"/>
    <property type="match status" value="1"/>
</dbReference>
<dbReference type="PROSITE" id="PS50931">
    <property type="entry name" value="HTH_LYSR"/>
    <property type="match status" value="1"/>
</dbReference>
<name>A0A1Y5TV30_9RHOB</name>
<sequence>MSLTLLRTLVAVADRGSFAAAADQVCVSHAAVGQQMRKLEELVQTELFDRSERSPRLNAVGLALVPRARAVLQDYDQMLDDLIGEARLYGELSLGVVQSTMRELVPRVLKQLVATYPQLHVRIVPGLSEELIEQVERRGLDAAILAIPGSPDPGFDWRPFAVEPLVLIVAPGAGETDVDTLLKTRPFIRHSRRATVGQLADRWLSKAGYTVEATMELDSLESVASMVAHDLGVSVVPDICVPDTAFSQLQRIPLNSFGLERQLGILTRADCAKTRLVEGLLAAVTRVVSETRDGGEFTPAQPS</sequence>
<dbReference type="EMBL" id="FWFO01000008">
    <property type="protein sequence ID" value="SLN73812.1"/>
    <property type="molecule type" value="Genomic_DNA"/>
</dbReference>
<evidence type="ECO:0000256" key="3">
    <source>
        <dbReference type="ARBA" id="ARBA00023125"/>
    </source>
</evidence>
<dbReference type="GO" id="GO:0003700">
    <property type="term" value="F:DNA-binding transcription factor activity"/>
    <property type="evidence" value="ECO:0007669"/>
    <property type="project" value="InterPro"/>
</dbReference>
<dbReference type="Proteomes" id="UP000193077">
    <property type="component" value="Unassembled WGS sequence"/>
</dbReference>
<proteinExistence type="inferred from homology"/>
<evidence type="ECO:0000256" key="2">
    <source>
        <dbReference type="ARBA" id="ARBA00023015"/>
    </source>
</evidence>
<reference evidence="6 7" key="1">
    <citation type="submission" date="2017-03" db="EMBL/GenBank/DDBJ databases">
        <authorList>
            <person name="Afonso C.L."/>
            <person name="Miller P.J."/>
            <person name="Scott M.A."/>
            <person name="Spackman E."/>
            <person name="Goraichik I."/>
            <person name="Dimitrov K.M."/>
            <person name="Suarez D.L."/>
            <person name="Swayne D.E."/>
        </authorList>
    </citation>
    <scope>NUCLEOTIDE SEQUENCE [LARGE SCALE GENOMIC DNA]</scope>
    <source>
        <strain evidence="6 7">CECT 7639</strain>
    </source>
</reference>
<dbReference type="Gene3D" id="1.10.10.10">
    <property type="entry name" value="Winged helix-like DNA-binding domain superfamily/Winged helix DNA-binding domain"/>
    <property type="match status" value="1"/>
</dbReference>
<keyword evidence="3" id="KW-0238">DNA-binding</keyword>
<dbReference type="PANTHER" id="PTHR30126:SF94">
    <property type="entry name" value="LYSR FAMILY TRANSCRIPTIONAL REGULATOR"/>
    <property type="match status" value="1"/>
</dbReference>
<comment type="similarity">
    <text evidence="1">Belongs to the LysR transcriptional regulatory family.</text>
</comment>
<gene>
    <name evidence="6" type="primary">cysL_5</name>
    <name evidence="6" type="ORF">TRL7639_04467</name>
</gene>
<evidence type="ECO:0000256" key="1">
    <source>
        <dbReference type="ARBA" id="ARBA00009437"/>
    </source>
</evidence>
<dbReference type="GO" id="GO:0000976">
    <property type="term" value="F:transcription cis-regulatory region binding"/>
    <property type="evidence" value="ECO:0007669"/>
    <property type="project" value="TreeGrafter"/>
</dbReference>
<evidence type="ECO:0000256" key="4">
    <source>
        <dbReference type="ARBA" id="ARBA00023163"/>
    </source>
</evidence>
<evidence type="ECO:0000313" key="7">
    <source>
        <dbReference type="Proteomes" id="UP000193077"/>
    </source>
</evidence>
<dbReference type="InterPro" id="IPR036388">
    <property type="entry name" value="WH-like_DNA-bd_sf"/>
</dbReference>
<evidence type="ECO:0000259" key="5">
    <source>
        <dbReference type="PROSITE" id="PS50931"/>
    </source>
</evidence>
<evidence type="ECO:0000313" key="6">
    <source>
        <dbReference type="EMBL" id="SLN73812.1"/>
    </source>
</evidence>
<dbReference type="RefSeq" id="WP_085798104.1">
    <property type="nucleotide sequence ID" value="NZ_FWFO01000008.1"/>
</dbReference>
<protein>
    <submittedName>
        <fullName evidence="6">HTH-type transcriptional regulator CysL</fullName>
    </submittedName>
</protein>
<dbReference type="AlphaFoldDB" id="A0A1Y5TV30"/>
<dbReference type="InterPro" id="IPR005119">
    <property type="entry name" value="LysR_subst-bd"/>
</dbReference>
<accession>A0A1Y5TV30</accession>
<dbReference type="SUPFAM" id="SSF53850">
    <property type="entry name" value="Periplasmic binding protein-like II"/>
    <property type="match status" value="1"/>
</dbReference>